<dbReference type="AlphaFoldDB" id="A0A166VSK1"/>
<organism evidence="12 13">
    <name type="scientific">Pseudoalteromonas luteoviolacea DSM 6061</name>
    <dbReference type="NCBI Taxonomy" id="1365250"/>
    <lineage>
        <taxon>Bacteria</taxon>
        <taxon>Pseudomonadati</taxon>
        <taxon>Pseudomonadota</taxon>
        <taxon>Gammaproteobacteria</taxon>
        <taxon>Alteromonadales</taxon>
        <taxon>Pseudoalteromonadaceae</taxon>
        <taxon>Pseudoalteromonas</taxon>
    </lineage>
</organism>
<feature type="binding site" evidence="11">
    <location>
        <begin position="191"/>
        <end position="195"/>
    </location>
    <ligand>
        <name>NAD(+)</name>
        <dbReference type="ChEBI" id="CHEBI:57540"/>
    </ligand>
</feature>
<dbReference type="Gene3D" id="1.10.8.400">
    <property type="entry name" value="Enoyl acyl carrier protein reductase"/>
    <property type="match status" value="1"/>
</dbReference>
<evidence type="ECO:0000256" key="10">
    <source>
        <dbReference type="PIRSR" id="PIRSR000094-2"/>
    </source>
</evidence>
<proteinExistence type="inferred from homology"/>
<dbReference type="SUPFAM" id="SSF51735">
    <property type="entry name" value="NAD(P)-binding Rossmann-fold domains"/>
    <property type="match status" value="1"/>
</dbReference>
<keyword evidence="4" id="KW-0276">Fatty acid metabolism</keyword>
<dbReference type="EC" id="1.3.1.9" evidence="8"/>
<evidence type="ECO:0000256" key="2">
    <source>
        <dbReference type="ARBA" id="ARBA00009233"/>
    </source>
</evidence>
<protein>
    <recommendedName>
        <fullName evidence="8">Enoyl-[acyl-carrier-protein] reductase [NADH]</fullName>
        <ecNumber evidence="8">1.3.1.9</ecNumber>
    </recommendedName>
</protein>
<dbReference type="InterPro" id="IPR002347">
    <property type="entry name" value="SDR_fam"/>
</dbReference>
<keyword evidence="6" id="KW-0443">Lipid metabolism</keyword>
<dbReference type="UniPathway" id="UPA00094"/>
<comment type="catalytic activity">
    <reaction evidence="8">
        <text>a 2,3-saturated acyl-[ACP] + NAD(+) = a (2E)-enoyl-[ACP] + NADH + H(+)</text>
        <dbReference type="Rhea" id="RHEA:10240"/>
        <dbReference type="Rhea" id="RHEA-COMP:9925"/>
        <dbReference type="Rhea" id="RHEA-COMP:9926"/>
        <dbReference type="ChEBI" id="CHEBI:15378"/>
        <dbReference type="ChEBI" id="CHEBI:57540"/>
        <dbReference type="ChEBI" id="CHEBI:57945"/>
        <dbReference type="ChEBI" id="CHEBI:78784"/>
        <dbReference type="ChEBI" id="CHEBI:78785"/>
        <dbReference type="EC" id="1.3.1.9"/>
    </reaction>
</comment>
<keyword evidence="8 11" id="KW-0520">NAD</keyword>
<evidence type="ECO:0000313" key="12">
    <source>
        <dbReference type="EMBL" id="KZN33654.1"/>
    </source>
</evidence>
<dbReference type="InterPro" id="IPR014358">
    <property type="entry name" value="Enoyl-ACP_Rdtase_NADH"/>
</dbReference>
<dbReference type="PIRSF" id="PIRSF000094">
    <property type="entry name" value="Enoyl-ACP_rdct"/>
    <property type="match status" value="1"/>
</dbReference>
<keyword evidence="13" id="KW-1185">Reference proteome</keyword>
<feature type="active site" description="Proton acceptor" evidence="9">
    <location>
        <position position="145"/>
    </location>
</feature>
<feature type="binding site" evidence="10">
    <location>
        <position position="95"/>
    </location>
    <ligand>
        <name>substrate</name>
    </ligand>
</feature>
<evidence type="ECO:0000313" key="13">
    <source>
        <dbReference type="Proteomes" id="UP000076643"/>
    </source>
</evidence>
<sequence length="254" mass="27447">MFDLKGKKGLVVGIANQHSIAFACTQLLSSMGASVIASYANEKASNFVTPLQAILPDVTFTQCDVCCDKQLINLIELTQAKFGQIDFVIHSVAFAPLEDLRGGLLNSSREGLKLAMDVSCWSFVRLGRMAEPLLNPSSSLITMSYLGSERAVQNYNLMGPIKAALESSVRYMALELGEQGHRVNAVSPGPIKTRAASGLKDFDTLLERSTKKAPLKRDLSTRDVAGAVLYLVSDLSLAITGNTLYVDNGYHVVD</sequence>
<feature type="binding site" evidence="11">
    <location>
        <position position="13"/>
    </location>
    <ligand>
        <name>NAD(+)</name>
        <dbReference type="ChEBI" id="CHEBI:57540"/>
    </ligand>
</feature>
<dbReference type="PRINTS" id="PR00081">
    <property type="entry name" value="GDHRDH"/>
</dbReference>
<keyword evidence="7 8" id="KW-0275">Fatty acid biosynthesis</keyword>
<keyword evidence="5 8" id="KW-0560">Oxidoreductase</keyword>
<feature type="binding site" evidence="11">
    <location>
        <position position="92"/>
    </location>
    <ligand>
        <name>NAD(+)</name>
        <dbReference type="ChEBI" id="CHEBI:57540"/>
    </ligand>
</feature>
<dbReference type="Pfam" id="PF13561">
    <property type="entry name" value="adh_short_C2"/>
    <property type="match status" value="1"/>
</dbReference>
<gene>
    <name evidence="12" type="ORF">N475_19975</name>
</gene>
<dbReference type="GO" id="GO:0006633">
    <property type="term" value="P:fatty acid biosynthetic process"/>
    <property type="evidence" value="ECO:0007669"/>
    <property type="project" value="UniProtKB-UniPathway"/>
</dbReference>
<dbReference type="GO" id="GO:0004318">
    <property type="term" value="F:enoyl-[acyl-carrier-protein] reductase (NADH) activity"/>
    <property type="evidence" value="ECO:0007669"/>
    <property type="project" value="UniProtKB-EC"/>
</dbReference>
<dbReference type="RefSeq" id="WP_063358251.1">
    <property type="nucleotide sequence ID" value="NZ_AQHB01000049.1"/>
</dbReference>
<reference evidence="12 13" key="1">
    <citation type="submission" date="2013-07" db="EMBL/GenBank/DDBJ databases">
        <title>Comparative Genomic and Metabolomic Analysis of Twelve Strains of Pseudoalteromonas luteoviolacea.</title>
        <authorList>
            <person name="Vynne N.G."/>
            <person name="Mansson M."/>
            <person name="Gram L."/>
        </authorList>
    </citation>
    <scope>NUCLEOTIDE SEQUENCE [LARGE SCALE GENOMIC DNA]</scope>
    <source>
        <strain evidence="12 13">DSM 6061</strain>
    </source>
</reference>
<comment type="similarity">
    <text evidence="2 8">Belongs to the short-chain dehydrogenases/reductases (SDR) family. FabI subfamily.</text>
</comment>
<feature type="active site" description="Proton acceptor" evidence="9">
    <location>
        <position position="155"/>
    </location>
</feature>
<feature type="binding site" evidence="11">
    <location>
        <position position="162"/>
    </location>
    <ligand>
        <name>NAD(+)</name>
        <dbReference type="ChEBI" id="CHEBI:57540"/>
    </ligand>
</feature>
<accession>A0A166VSK1</accession>
<dbReference type="EMBL" id="AUYB01000122">
    <property type="protein sequence ID" value="KZN33654.1"/>
    <property type="molecule type" value="Genomic_DNA"/>
</dbReference>
<dbReference type="Gene3D" id="3.40.50.720">
    <property type="entry name" value="NAD(P)-binding Rossmann-like Domain"/>
    <property type="match status" value="1"/>
</dbReference>
<dbReference type="PANTHER" id="PTHR43159:SF2">
    <property type="entry name" value="ENOYL-[ACYL-CARRIER-PROTEIN] REDUCTASE [NADH], CHLOROPLASTIC"/>
    <property type="match status" value="1"/>
</dbReference>
<evidence type="ECO:0000256" key="11">
    <source>
        <dbReference type="PIRSR" id="PIRSR000094-3"/>
    </source>
</evidence>
<evidence type="ECO:0000256" key="7">
    <source>
        <dbReference type="ARBA" id="ARBA00023160"/>
    </source>
</evidence>
<dbReference type="InterPro" id="IPR036291">
    <property type="entry name" value="NAD(P)-bd_dom_sf"/>
</dbReference>
<dbReference type="PATRIC" id="fig|1365250.3.peg.3702"/>
<evidence type="ECO:0000256" key="6">
    <source>
        <dbReference type="ARBA" id="ARBA00023098"/>
    </source>
</evidence>
<evidence type="ECO:0000256" key="5">
    <source>
        <dbReference type="ARBA" id="ARBA00023002"/>
    </source>
</evidence>
<feature type="binding site" evidence="11">
    <location>
        <begin position="64"/>
        <end position="65"/>
    </location>
    <ligand>
        <name>NAD(+)</name>
        <dbReference type="ChEBI" id="CHEBI:57540"/>
    </ligand>
</feature>
<evidence type="ECO:0000256" key="8">
    <source>
        <dbReference type="PIRNR" id="PIRNR000094"/>
    </source>
</evidence>
<evidence type="ECO:0000256" key="4">
    <source>
        <dbReference type="ARBA" id="ARBA00022832"/>
    </source>
</evidence>
<name>A0A166VSK1_9GAMM</name>
<dbReference type="PANTHER" id="PTHR43159">
    <property type="entry name" value="ENOYL-[ACYL-CARRIER-PROTEIN] REDUCTASE"/>
    <property type="match status" value="1"/>
</dbReference>
<keyword evidence="3 8" id="KW-0444">Lipid biosynthesis</keyword>
<dbReference type="PROSITE" id="PS51257">
    <property type="entry name" value="PROKAR_LIPOPROTEIN"/>
    <property type="match status" value="1"/>
</dbReference>
<dbReference type="Proteomes" id="UP000076643">
    <property type="component" value="Unassembled WGS sequence"/>
</dbReference>
<feature type="binding site" evidence="11">
    <location>
        <begin position="19"/>
        <end position="20"/>
    </location>
    <ligand>
        <name>NAD(+)</name>
        <dbReference type="ChEBI" id="CHEBI:57540"/>
    </ligand>
</feature>
<comment type="caution">
    <text evidence="12">The sequence shown here is derived from an EMBL/GenBank/DDBJ whole genome shotgun (WGS) entry which is preliminary data.</text>
</comment>
<dbReference type="CDD" id="cd05372">
    <property type="entry name" value="ENR_SDR"/>
    <property type="match status" value="1"/>
</dbReference>
<evidence type="ECO:0000256" key="9">
    <source>
        <dbReference type="PIRSR" id="PIRSR000094-1"/>
    </source>
</evidence>
<evidence type="ECO:0000256" key="1">
    <source>
        <dbReference type="ARBA" id="ARBA00005194"/>
    </source>
</evidence>
<evidence type="ECO:0000256" key="3">
    <source>
        <dbReference type="ARBA" id="ARBA00022516"/>
    </source>
</evidence>
<comment type="pathway">
    <text evidence="1">Lipid metabolism; fatty acid biosynthesis.</text>
</comment>